<sequence>MNQKRIRFMFCLLGFTFFTNSLFSTETEKSKEILRIGWENDVYLISDREYTNGVKLEYGIYKKTYSPSALLLLALDSIIPALRNPNQQYSGVSLQHSIYTPINLYSADTSYGERPYSAYALLSNVASYTWDKSALSFETALGQMGPNAQGKYLQEKIHILTNSPIPQGWDSQIPKQNLYQLNTDWKLFFTKNIGIQTTVKLGNLDTSVSFGPIFRFGNIKSPVATGLNLQDQTPNYDLDETESYFYIRPSIRDQSMNSTLGGKQKNELTAIVHPTDSSSLLFNNGQTIFIGEPLYNSLLDESSNSALTRFFLYDRTVSPDTPFGMKFLVFNTIFNGASVPGDGLKLAILETILNPNFDRTKYPGVEYFFYDTLFRDETTGVSIFSKLLAVQYFYANGVSRPETNLITAFILYNDQNSEKTYHVDLRRFQGRISTGYVFQNQSWFFQAGVEVTSIEYIASDGVPSYHRYTSFQLGKKF</sequence>
<dbReference type="AlphaFoldDB" id="A0A4R9K089"/>
<gene>
    <name evidence="1" type="ORF">EHQ58_13670</name>
</gene>
<dbReference type="Pfam" id="PF09982">
    <property type="entry name" value="LpxR"/>
    <property type="match status" value="1"/>
</dbReference>
<protein>
    <submittedName>
        <fullName evidence="1">DUF2219 family protein</fullName>
    </submittedName>
</protein>
<comment type="caution">
    <text evidence="1">The sequence shown here is derived from an EMBL/GenBank/DDBJ whole genome shotgun (WGS) entry which is preliminary data.</text>
</comment>
<dbReference type="EMBL" id="RQGD01000035">
    <property type="protein sequence ID" value="TGL57338.1"/>
    <property type="molecule type" value="Genomic_DNA"/>
</dbReference>
<dbReference type="Proteomes" id="UP000297693">
    <property type="component" value="Unassembled WGS sequence"/>
</dbReference>
<dbReference type="Gene3D" id="2.40.128.140">
    <property type="entry name" value="Outer membrane protein"/>
    <property type="match status" value="1"/>
</dbReference>
<accession>A0A4R9K089</accession>
<evidence type="ECO:0000313" key="2">
    <source>
        <dbReference type="Proteomes" id="UP000297693"/>
    </source>
</evidence>
<proteinExistence type="predicted"/>
<dbReference type="InterPro" id="IPR037107">
    <property type="entry name" value="Put_OMP_sf"/>
</dbReference>
<dbReference type="RefSeq" id="WP_135624460.1">
    <property type="nucleotide sequence ID" value="NZ_RQGD01000035.1"/>
</dbReference>
<dbReference type="InterPro" id="IPR018707">
    <property type="entry name" value="LpxR"/>
</dbReference>
<evidence type="ECO:0000313" key="1">
    <source>
        <dbReference type="EMBL" id="TGL57338.1"/>
    </source>
</evidence>
<organism evidence="1 2">
    <name type="scientific">Leptospira ognonensis</name>
    <dbReference type="NCBI Taxonomy" id="2484945"/>
    <lineage>
        <taxon>Bacteria</taxon>
        <taxon>Pseudomonadati</taxon>
        <taxon>Spirochaetota</taxon>
        <taxon>Spirochaetia</taxon>
        <taxon>Leptospirales</taxon>
        <taxon>Leptospiraceae</taxon>
        <taxon>Leptospira</taxon>
    </lineage>
</organism>
<reference evidence="1" key="1">
    <citation type="journal article" date="2019" name="PLoS Negl. Trop. Dis.">
        <title>Revisiting the worldwide diversity of Leptospira species in the environment.</title>
        <authorList>
            <person name="Vincent A.T."/>
            <person name="Schiettekatte O."/>
            <person name="Bourhy P."/>
            <person name="Veyrier F.J."/>
            <person name="Picardeau M."/>
        </authorList>
    </citation>
    <scope>NUCLEOTIDE SEQUENCE [LARGE SCALE GENOMIC DNA]</scope>
    <source>
        <strain evidence="1">201702476</strain>
    </source>
</reference>
<dbReference type="OrthoDB" id="9776275at2"/>
<name>A0A4R9K089_9LEPT</name>
<keyword evidence="2" id="KW-1185">Reference proteome</keyword>